<dbReference type="AlphaFoldDB" id="A0A0R1NNP4"/>
<dbReference type="RefSeq" id="WP_008856554.1">
    <property type="nucleotide sequence ID" value="NZ_AZEB01000010.1"/>
</dbReference>
<organism evidence="1 2">
    <name type="scientific">Lentilactobacillus kisonensis DSM 19906 = JCM 15041</name>
    <dbReference type="NCBI Taxonomy" id="1423766"/>
    <lineage>
        <taxon>Bacteria</taxon>
        <taxon>Bacillati</taxon>
        <taxon>Bacillota</taxon>
        <taxon>Bacilli</taxon>
        <taxon>Lactobacillales</taxon>
        <taxon>Lactobacillaceae</taxon>
        <taxon>Lentilactobacillus</taxon>
    </lineage>
</organism>
<evidence type="ECO:0000313" key="1">
    <source>
        <dbReference type="EMBL" id="KRL22030.1"/>
    </source>
</evidence>
<dbReference type="EMBL" id="AZEB01000010">
    <property type="protein sequence ID" value="KRL22030.1"/>
    <property type="molecule type" value="Genomic_DNA"/>
</dbReference>
<proteinExistence type="predicted"/>
<dbReference type="Pfam" id="PF18953">
    <property type="entry name" value="SAP_new25"/>
    <property type="match status" value="1"/>
</dbReference>
<gene>
    <name evidence="1" type="ORF">FC98_GL000324</name>
</gene>
<accession>A0A0R1NNP4</accession>
<dbReference type="PATRIC" id="fig|1423766.4.peg.323"/>
<evidence type="ECO:0000313" key="2">
    <source>
        <dbReference type="Proteomes" id="UP000051439"/>
    </source>
</evidence>
<dbReference type="Proteomes" id="UP000051439">
    <property type="component" value="Unassembled WGS sequence"/>
</dbReference>
<protein>
    <recommendedName>
        <fullName evidence="3">SAP domain-containing protein</fullName>
    </recommendedName>
</protein>
<comment type="caution">
    <text evidence="1">The sequence shown here is derived from an EMBL/GenBank/DDBJ whole genome shotgun (WGS) entry which is preliminary data.</text>
</comment>
<sequence>MIITPAQFKSKYYYKTDLIALCRSYGLPTYGTKAELNHYILAYLSGTPKQMIHPNRKRPIHKLLTSDEISLQTPLVGSGFAFNDAARKFFANYFGVTKFSFKKKMAVIKRKAETDNDLAITVGDLIREYEESDQLVSQSKEAQTYQWNNFVKDFCADPTSLRFNQKIKVAVILWQKVKRSTGPKSYQHDLLIKYGDEIKPFLKQGFND</sequence>
<keyword evidence="2" id="KW-1185">Reference proteome</keyword>
<evidence type="ECO:0008006" key="3">
    <source>
        <dbReference type="Google" id="ProtNLM"/>
    </source>
</evidence>
<reference evidence="1 2" key="1">
    <citation type="journal article" date="2015" name="Genome Announc.">
        <title>Expanding the biotechnology potential of lactobacilli through comparative genomics of 213 strains and associated genera.</title>
        <authorList>
            <person name="Sun Z."/>
            <person name="Harris H.M."/>
            <person name="McCann A."/>
            <person name="Guo C."/>
            <person name="Argimon S."/>
            <person name="Zhang W."/>
            <person name="Yang X."/>
            <person name="Jeffery I.B."/>
            <person name="Cooney J.C."/>
            <person name="Kagawa T.F."/>
            <person name="Liu W."/>
            <person name="Song Y."/>
            <person name="Salvetti E."/>
            <person name="Wrobel A."/>
            <person name="Rasinkangas P."/>
            <person name="Parkhill J."/>
            <person name="Rea M.C."/>
            <person name="O'Sullivan O."/>
            <person name="Ritari J."/>
            <person name="Douillard F.P."/>
            <person name="Paul Ross R."/>
            <person name="Yang R."/>
            <person name="Briner A.E."/>
            <person name="Felis G.E."/>
            <person name="de Vos W.M."/>
            <person name="Barrangou R."/>
            <person name="Klaenhammer T.R."/>
            <person name="Caufield P.W."/>
            <person name="Cui Y."/>
            <person name="Zhang H."/>
            <person name="O'Toole P.W."/>
        </authorList>
    </citation>
    <scope>NUCLEOTIDE SEQUENCE [LARGE SCALE GENOMIC DNA]</scope>
    <source>
        <strain evidence="1 2">DSM 19906</strain>
    </source>
</reference>
<name>A0A0R1NNP4_9LACO</name>